<reference evidence="6 7" key="1">
    <citation type="journal article" date="2016" name="Nat. Commun.">
        <title>Thousands of microbial genomes shed light on interconnected biogeochemical processes in an aquifer system.</title>
        <authorList>
            <person name="Anantharaman K."/>
            <person name="Brown C.T."/>
            <person name="Hug L.A."/>
            <person name="Sharon I."/>
            <person name="Castelle C.J."/>
            <person name="Probst A.J."/>
            <person name="Thomas B.C."/>
            <person name="Singh A."/>
            <person name="Wilkins M.J."/>
            <person name="Karaoz U."/>
            <person name="Brodie E.L."/>
            <person name="Williams K.H."/>
            <person name="Hubbard S.S."/>
            <person name="Banfield J.F."/>
        </authorList>
    </citation>
    <scope>NUCLEOTIDE SEQUENCE [LARGE SCALE GENOMIC DNA]</scope>
</reference>
<evidence type="ECO:0000313" key="7">
    <source>
        <dbReference type="Proteomes" id="UP000176639"/>
    </source>
</evidence>
<feature type="region of interest" description="Disordered" evidence="5">
    <location>
        <begin position="37"/>
        <end position="56"/>
    </location>
</feature>
<dbReference type="InterPro" id="IPR038380">
    <property type="entry name" value="Ribosomal_bS21_sf"/>
</dbReference>
<comment type="similarity">
    <text evidence="1">Belongs to the bacterial ribosomal protein bS21 family.</text>
</comment>
<keyword evidence="3" id="KW-0687">Ribonucleoprotein</keyword>
<sequence length="72" mass="8549">MIEARRKEGESIGAFLRRFTKKVQNSGVLIQARRKRFKTDPKTRREMQQAATRRASTLKERERLFKLGKLED</sequence>
<feature type="compositionally biased region" description="Basic and acidic residues" evidence="5">
    <location>
        <begin position="38"/>
        <end position="47"/>
    </location>
</feature>
<dbReference type="GO" id="GO:0005840">
    <property type="term" value="C:ribosome"/>
    <property type="evidence" value="ECO:0007669"/>
    <property type="project" value="UniProtKB-KW"/>
</dbReference>
<comment type="caution">
    <text evidence="6">The sequence shown here is derived from an EMBL/GenBank/DDBJ whole genome shotgun (WGS) entry which is preliminary data.</text>
</comment>
<proteinExistence type="inferred from homology"/>
<evidence type="ECO:0000256" key="4">
    <source>
        <dbReference type="ARBA" id="ARBA00035135"/>
    </source>
</evidence>
<evidence type="ECO:0000256" key="1">
    <source>
        <dbReference type="ARBA" id="ARBA00006640"/>
    </source>
</evidence>
<gene>
    <name evidence="6" type="ORF">A2Z10_02025</name>
</gene>
<dbReference type="GO" id="GO:0003735">
    <property type="term" value="F:structural constituent of ribosome"/>
    <property type="evidence" value="ECO:0007669"/>
    <property type="project" value="InterPro"/>
</dbReference>
<dbReference type="GO" id="GO:1990904">
    <property type="term" value="C:ribonucleoprotein complex"/>
    <property type="evidence" value="ECO:0007669"/>
    <property type="project" value="UniProtKB-KW"/>
</dbReference>
<evidence type="ECO:0000256" key="5">
    <source>
        <dbReference type="SAM" id="MobiDB-lite"/>
    </source>
</evidence>
<dbReference type="Proteomes" id="UP000176639">
    <property type="component" value="Unassembled WGS sequence"/>
</dbReference>
<accession>A0A1F5B046</accession>
<dbReference type="AlphaFoldDB" id="A0A1F5B046"/>
<protein>
    <recommendedName>
        <fullName evidence="4">Small ribosomal subunit protein bS21</fullName>
    </recommendedName>
</protein>
<evidence type="ECO:0000256" key="3">
    <source>
        <dbReference type="ARBA" id="ARBA00023274"/>
    </source>
</evidence>
<dbReference type="Pfam" id="PF01165">
    <property type="entry name" value="Ribosomal_S21"/>
    <property type="match status" value="1"/>
</dbReference>
<dbReference type="EMBL" id="MEYI01000019">
    <property type="protein sequence ID" value="OGD23998.1"/>
    <property type="molecule type" value="Genomic_DNA"/>
</dbReference>
<dbReference type="GO" id="GO:0006412">
    <property type="term" value="P:translation"/>
    <property type="evidence" value="ECO:0007669"/>
    <property type="project" value="InterPro"/>
</dbReference>
<evidence type="ECO:0000256" key="2">
    <source>
        <dbReference type="ARBA" id="ARBA00022980"/>
    </source>
</evidence>
<dbReference type="InterPro" id="IPR001911">
    <property type="entry name" value="Ribosomal_bS21"/>
</dbReference>
<organism evidence="6 7">
    <name type="scientific">Candidatus Azambacteria bacterium RBG_16_47_10</name>
    <dbReference type="NCBI Taxonomy" id="1797292"/>
    <lineage>
        <taxon>Bacteria</taxon>
        <taxon>Candidatus Azamiibacteriota</taxon>
    </lineage>
</organism>
<evidence type="ECO:0000313" key="6">
    <source>
        <dbReference type="EMBL" id="OGD23998.1"/>
    </source>
</evidence>
<dbReference type="Gene3D" id="1.20.5.1150">
    <property type="entry name" value="Ribosomal protein S8"/>
    <property type="match status" value="1"/>
</dbReference>
<name>A0A1F5B046_9BACT</name>
<keyword evidence="2" id="KW-0689">Ribosomal protein</keyword>